<dbReference type="GO" id="GO:0005096">
    <property type="term" value="F:GTPase activator activity"/>
    <property type="evidence" value="ECO:0007669"/>
    <property type="project" value="UniProtKB-KW"/>
</dbReference>
<dbReference type="AlphaFoldDB" id="A0A196SDG7"/>
<keyword evidence="4" id="KW-1185">Reference proteome</keyword>
<evidence type="ECO:0000256" key="1">
    <source>
        <dbReference type="ARBA" id="ARBA00022468"/>
    </source>
</evidence>
<dbReference type="InterPro" id="IPR008936">
    <property type="entry name" value="Rho_GTPase_activation_prot"/>
</dbReference>
<dbReference type="PROSITE" id="PS50238">
    <property type="entry name" value="RHOGAP"/>
    <property type="match status" value="1"/>
</dbReference>
<accession>A0A196SDG7</accession>
<organism evidence="3 4">
    <name type="scientific">Blastocystis sp. subtype 1 (strain ATCC 50177 / NandII)</name>
    <dbReference type="NCBI Taxonomy" id="478820"/>
    <lineage>
        <taxon>Eukaryota</taxon>
        <taxon>Sar</taxon>
        <taxon>Stramenopiles</taxon>
        <taxon>Bigyra</taxon>
        <taxon>Opalozoa</taxon>
        <taxon>Opalinata</taxon>
        <taxon>Blastocystidae</taxon>
        <taxon>Blastocystis</taxon>
    </lineage>
</organism>
<evidence type="ECO:0000259" key="2">
    <source>
        <dbReference type="PROSITE" id="PS50238"/>
    </source>
</evidence>
<dbReference type="SUPFAM" id="SSF48350">
    <property type="entry name" value="GTPase activation domain, GAP"/>
    <property type="match status" value="1"/>
</dbReference>
<dbReference type="Proteomes" id="UP000078348">
    <property type="component" value="Unassembled WGS sequence"/>
</dbReference>
<proteinExistence type="predicted"/>
<dbReference type="CDD" id="cd00159">
    <property type="entry name" value="RhoGAP"/>
    <property type="match status" value="1"/>
</dbReference>
<evidence type="ECO:0000313" key="3">
    <source>
        <dbReference type="EMBL" id="OAO15053.1"/>
    </source>
</evidence>
<dbReference type="STRING" id="478820.A0A196SDG7"/>
<protein>
    <recommendedName>
        <fullName evidence="2">Rho-GAP domain-containing protein</fullName>
    </recommendedName>
</protein>
<comment type="caution">
    <text evidence="3">The sequence shown here is derived from an EMBL/GenBank/DDBJ whole genome shotgun (WGS) entry which is preliminary data.</text>
</comment>
<dbReference type="PANTHER" id="PTHR23177">
    <property type="entry name" value="MKIAA1688 PROTEIN"/>
    <property type="match status" value="1"/>
</dbReference>
<reference evidence="3 4" key="1">
    <citation type="submission" date="2016-05" db="EMBL/GenBank/DDBJ databases">
        <title>Nuclear genome of Blastocystis sp. subtype 1 NandII.</title>
        <authorList>
            <person name="Gentekaki E."/>
            <person name="Curtis B."/>
            <person name="Stairs C."/>
            <person name="Eme L."/>
            <person name="Herman E."/>
            <person name="Klimes V."/>
            <person name="Arias M.C."/>
            <person name="Elias M."/>
            <person name="Hilliou F."/>
            <person name="Klute M."/>
            <person name="Malik S.-B."/>
            <person name="Pightling A."/>
            <person name="Rachubinski R."/>
            <person name="Salas D."/>
            <person name="Schlacht A."/>
            <person name="Suga H."/>
            <person name="Archibald J."/>
            <person name="Ball S.G."/>
            <person name="Clark G."/>
            <person name="Dacks J."/>
            <person name="Van Der Giezen M."/>
            <person name="Tsaousis A."/>
            <person name="Roger A."/>
        </authorList>
    </citation>
    <scope>NUCLEOTIDE SEQUENCE [LARGE SCALE GENOMIC DNA]</scope>
    <source>
        <strain evidence="4">ATCC 50177 / NandII</strain>
    </source>
</reference>
<gene>
    <name evidence="3" type="ORF">AV274_3269</name>
</gene>
<dbReference type="InterPro" id="IPR044785">
    <property type="entry name" value="RopGAP1-5"/>
</dbReference>
<dbReference type="Gene3D" id="1.10.555.10">
    <property type="entry name" value="Rho GTPase activation protein"/>
    <property type="match status" value="1"/>
</dbReference>
<dbReference type="EMBL" id="LXWW01000183">
    <property type="protein sequence ID" value="OAO15053.1"/>
    <property type="molecule type" value="Genomic_DNA"/>
</dbReference>
<dbReference type="Pfam" id="PF00620">
    <property type="entry name" value="RhoGAP"/>
    <property type="match status" value="1"/>
</dbReference>
<name>A0A196SDG7_BLAHN</name>
<dbReference type="InterPro" id="IPR000198">
    <property type="entry name" value="RhoGAP_dom"/>
</dbReference>
<feature type="domain" description="Rho-GAP" evidence="2">
    <location>
        <begin position="276"/>
        <end position="459"/>
    </location>
</feature>
<evidence type="ECO:0000313" key="4">
    <source>
        <dbReference type="Proteomes" id="UP000078348"/>
    </source>
</evidence>
<sequence>MDILKQLAPLYRKHEDISLQDMDESDFFYTDHTLHFSSESVSYSELASSLTSSMKLDINRRETVSQERFEEEVDSLFKQVPQPPFRSIVTGAYACITDIPPILMCDNETTMLFEELLYGTKTVDELVNTDTTVLLERFLYMRPELICNSFVNSIRALHDDIPSFEVTPRCTLFAQSKLSLFEVYTISFTLINHSSSQQVVRIEPIPSVEDVHFSITVSDQEVVIKRGKSAVVDVSIQFTQRSTKLSKIILFSSDSTRDFVHISATSKAKVFGINPVFLPAVKDGGVTVPKILFLLKKRFLELKGECVKGVFRVSCSKEEGERVARLIDESGDRAHESENVAVNDVHVLAFLIKYFYRSMPTLILNTIDVSTMKTCLEYKDCQPYLDALNQSSRDLLMWFVSLMARVSSNCASTSMNENACARILAPNVFTVEDIVEYNRMLPIVTSFCEVLIVHAAKQH</sequence>
<keyword evidence="1" id="KW-0343">GTPase activation</keyword>
<dbReference type="OrthoDB" id="185175at2759"/>
<dbReference type="GO" id="GO:0007165">
    <property type="term" value="P:signal transduction"/>
    <property type="evidence" value="ECO:0007669"/>
    <property type="project" value="InterPro"/>
</dbReference>
<dbReference type="SMART" id="SM00324">
    <property type="entry name" value="RhoGAP"/>
    <property type="match status" value="1"/>
</dbReference>